<protein>
    <recommendedName>
        <fullName evidence="5">Major facilitator superfamily (MFS) profile domain-containing protein</fullName>
    </recommendedName>
</protein>
<dbReference type="PANTHER" id="PTHR11360:SF315">
    <property type="entry name" value="TRANSPORTER MCH2-RELATED"/>
    <property type="match status" value="1"/>
</dbReference>
<feature type="transmembrane region" description="Helical" evidence="4">
    <location>
        <begin position="44"/>
        <end position="66"/>
    </location>
</feature>
<keyword evidence="7" id="KW-1185">Reference proteome</keyword>
<gene>
    <name evidence="6" type="ORF">CBYS24578_00018359</name>
</gene>
<feature type="transmembrane region" description="Helical" evidence="4">
    <location>
        <begin position="403"/>
        <end position="428"/>
    </location>
</feature>
<dbReference type="GO" id="GO:0022857">
    <property type="term" value="F:transmembrane transporter activity"/>
    <property type="evidence" value="ECO:0007669"/>
    <property type="project" value="InterPro"/>
</dbReference>
<dbReference type="PANTHER" id="PTHR11360">
    <property type="entry name" value="MONOCARBOXYLATE TRANSPORTER"/>
    <property type="match status" value="1"/>
</dbReference>
<keyword evidence="4" id="KW-1133">Transmembrane helix</keyword>
<dbReference type="SUPFAM" id="SSF103473">
    <property type="entry name" value="MFS general substrate transporter"/>
    <property type="match status" value="1"/>
</dbReference>
<reference evidence="7" key="1">
    <citation type="submission" date="2019-06" db="EMBL/GenBank/DDBJ databases">
        <authorList>
            <person name="Broberg M."/>
        </authorList>
    </citation>
    <scope>NUCLEOTIDE SEQUENCE [LARGE SCALE GENOMIC DNA]</scope>
</reference>
<name>A0A9N9U0C7_9HYPO</name>
<evidence type="ECO:0000256" key="4">
    <source>
        <dbReference type="SAM" id="Phobius"/>
    </source>
</evidence>
<comment type="caution">
    <text evidence="6">The sequence shown here is derived from an EMBL/GenBank/DDBJ whole genome shotgun (WGS) entry which is preliminary data.</text>
</comment>
<evidence type="ECO:0000256" key="2">
    <source>
        <dbReference type="ARBA" id="ARBA00006727"/>
    </source>
</evidence>
<dbReference type="OrthoDB" id="2213137at2759"/>
<evidence type="ECO:0000259" key="5">
    <source>
        <dbReference type="PROSITE" id="PS50850"/>
    </source>
</evidence>
<feature type="transmembrane region" description="Helical" evidence="4">
    <location>
        <begin position="143"/>
        <end position="165"/>
    </location>
</feature>
<comment type="similarity">
    <text evidence="2">Belongs to the major facilitator superfamily. Monocarboxylate porter (TC 2.A.1.13) family.</text>
</comment>
<feature type="transmembrane region" description="Helical" evidence="4">
    <location>
        <begin position="86"/>
        <end position="106"/>
    </location>
</feature>
<reference evidence="6 7" key="2">
    <citation type="submission" date="2021-10" db="EMBL/GenBank/DDBJ databases">
        <authorList>
            <person name="Piombo E."/>
        </authorList>
    </citation>
    <scope>NUCLEOTIDE SEQUENCE [LARGE SCALE GENOMIC DNA]</scope>
</reference>
<feature type="transmembrane region" description="Helical" evidence="4">
    <location>
        <begin position="206"/>
        <end position="226"/>
    </location>
</feature>
<evidence type="ECO:0000313" key="7">
    <source>
        <dbReference type="Proteomes" id="UP000754883"/>
    </source>
</evidence>
<feature type="region of interest" description="Disordered" evidence="3">
    <location>
        <begin position="1"/>
        <end position="30"/>
    </location>
</feature>
<dbReference type="Gene3D" id="1.20.1250.20">
    <property type="entry name" value="MFS general substrate transporter like domains"/>
    <property type="match status" value="2"/>
</dbReference>
<proteinExistence type="inferred from homology"/>
<feature type="transmembrane region" description="Helical" evidence="4">
    <location>
        <begin position="118"/>
        <end position="137"/>
    </location>
</feature>
<dbReference type="InterPro" id="IPR011701">
    <property type="entry name" value="MFS"/>
</dbReference>
<dbReference type="InterPro" id="IPR050327">
    <property type="entry name" value="Proton-linked_MCT"/>
</dbReference>
<evidence type="ECO:0000313" key="6">
    <source>
        <dbReference type="EMBL" id="CAG9961978.1"/>
    </source>
</evidence>
<dbReference type="GO" id="GO:0016020">
    <property type="term" value="C:membrane"/>
    <property type="evidence" value="ECO:0007669"/>
    <property type="project" value="UniProtKB-SubCell"/>
</dbReference>
<keyword evidence="4" id="KW-0812">Transmembrane</keyword>
<dbReference type="PROSITE" id="PS50850">
    <property type="entry name" value="MFS"/>
    <property type="match status" value="1"/>
</dbReference>
<dbReference type="EMBL" id="CABFNO020000776">
    <property type="protein sequence ID" value="CAG9961978.1"/>
    <property type="molecule type" value="Genomic_DNA"/>
</dbReference>
<feature type="transmembrane region" description="Helical" evidence="4">
    <location>
        <begin position="377"/>
        <end position="396"/>
    </location>
</feature>
<dbReference type="InterPro" id="IPR020846">
    <property type="entry name" value="MFS_dom"/>
</dbReference>
<feature type="transmembrane region" description="Helical" evidence="4">
    <location>
        <begin position="338"/>
        <end position="357"/>
    </location>
</feature>
<feature type="transmembrane region" description="Helical" evidence="4">
    <location>
        <begin position="313"/>
        <end position="331"/>
    </location>
</feature>
<dbReference type="AlphaFoldDB" id="A0A9N9U0C7"/>
<accession>A0A9N9U0C7</accession>
<dbReference type="InterPro" id="IPR036259">
    <property type="entry name" value="MFS_trans_sf"/>
</dbReference>
<sequence>MSRVMPGSVKHSEPTESDEGQNAQPNIRPIPQEKEENLNIPDGGYGWVVVICQLLITATTWGVNGSFGVFLDHYLTTNAFPGTSKIAYAFIGGLSISQITLVAPLVTFSARILGIRPTLCVGIVFETASLIAASYASKTWHLIVTQGLLFGWGCSFLYIGTYGIIPQWFSTKNGVATGIAASGSGLGGLIFSLGARKMISQLGLPWTFRIIAIATGVVNSICMALMRHRNMEIQPRQHAFDYRLLKSVKFILILIWICCSGLGYTVVLFSLPNNAINIGATAQQAATVGAMANLGMAIGRPVVGYFSDRVGRINMSAIASILSAIFALCLWTSGTSYGVLIAFAILGGLVFGSFWPMTGPVLVDVFGTRMLPTTLSVSWTLVSIPTAFAEAIALTLRRDGKSAYLFVQVFAGCMFLAATIALVILRFWPLVNQYGKRAKVNQSA</sequence>
<feature type="transmembrane region" description="Helical" evidence="4">
    <location>
        <begin position="247"/>
        <end position="271"/>
    </location>
</feature>
<feature type="transmembrane region" description="Helical" evidence="4">
    <location>
        <begin position="174"/>
        <end position="194"/>
    </location>
</feature>
<keyword evidence="4" id="KW-0472">Membrane</keyword>
<feature type="domain" description="Major facilitator superfamily (MFS) profile" evidence="5">
    <location>
        <begin position="249"/>
        <end position="444"/>
    </location>
</feature>
<comment type="subcellular location">
    <subcellularLocation>
        <location evidence="1">Membrane</location>
        <topology evidence="1">Multi-pass membrane protein</topology>
    </subcellularLocation>
</comment>
<dbReference type="Proteomes" id="UP000754883">
    <property type="component" value="Unassembled WGS sequence"/>
</dbReference>
<evidence type="ECO:0000256" key="1">
    <source>
        <dbReference type="ARBA" id="ARBA00004141"/>
    </source>
</evidence>
<evidence type="ECO:0000256" key="3">
    <source>
        <dbReference type="SAM" id="MobiDB-lite"/>
    </source>
</evidence>
<dbReference type="Pfam" id="PF07690">
    <property type="entry name" value="MFS_1"/>
    <property type="match status" value="1"/>
</dbReference>
<organism evidence="6 7">
    <name type="scientific">Clonostachys byssicola</name>
    <dbReference type="NCBI Taxonomy" id="160290"/>
    <lineage>
        <taxon>Eukaryota</taxon>
        <taxon>Fungi</taxon>
        <taxon>Dikarya</taxon>
        <taxon>Ascomycota</taxon>
        <taxon>Pezizomycotina</taxon>
        <taxon>Sordariomycetes</taxon>
        <taxon>Hypocreomycetidae</taxon>
        <taxon>Hypocreales</taxon>
        <taxon>Bionectriaceae</taxon>
        <taxon>Clonostachys</taxon>
    </lineage>
</organism>